<dbReference type="SUPFAM" id="SSF51735">
    <property type="entry name" value="NAD(P)-binding Rossmann-fold domains"/>
    <property type="match status" value="1"/>
</dbReference>
<name>A0A4Q9DS74_9BACL</name>
<dbReference type="OrthoDB" id="9777057at2"/>
<dbReference type="Gene3D" id="3.90.180.10">
    <property type="entry name" value="Medium-chain alcohol dehydrogenases, catalytic domain"/>
    <property type="match status" value="1"/>
</dbReference>
<dbReference type="Gene3D" id="3.40.50.720">
    <property type="entry name" value="NAD(P)-binding Rossmann-like Domain"/>
    <property type="match status" value="1"/>
</dbReference>
<dbReference type="InterPro" id="IPR050129">
    <property type="entry name" value="Zn_alcohol_dh"/>
</dbReference>
<dbReference type="PANTHER" id="PTHR43401">
    <property type="entry name" value="L-THREONINE 3-DEHYDROGENASE"/>
    <property type="match status" value="1"/>
</dbReference>
<keyword evidence="6" id="KW-1185">Reference proteome</keyword>
<accession>A0A4Q9DS74</accession>
<evidence type="ECO:0000313" key="5">
    <source>
        <dbReference type="EMBL" id="TBL76594.1"/>
    </source>
</evidence>
<dbReference type="PANTHER" id="PTHR43401:SF2">
    <property type="entry name" value="L-THREONINE 3-DEHYDROGENASE"/>
    <property type="match status" value="1"/>
</dbReference>
<proteinExistence type="predicted"/>
<dbReference type="Pfam" id="PF08240">
    <property type="entry name" value="ADH_N"/>
    <property type="match status" value="1"/>
</dbReference>
<dbReference type="EMBL" id="SIRE01000013">
    <property type="protein sequence ID" value="TBL76594.1"/>
    <property type="molecule type" value="Genomic_DNA"/>
</dbReference>
<dbReference type="InterPro" id="IPR011032">
    <property type="entry name" value="GroES-like_sf"/>
</dbReference>
<evidence type="ECO:0000256" key="1">
    <source>
        <dbReference type="ARBA" id="ARBA00022723"/>
    </source>
</evidence>
<dbReference type="Proteomes" id="UP000293142">
    <property type="component" value="Unassembled WGS sequence"/>
</dbReference>
<evidence type="ECO:0000256" key="3">
    <source>
        <dbReference type="ARBA" id="ARBA00023002"/>
    </source>
</evidence>
<gene>
    <name evidence="5" type="ORF">EYB31_19400</name>
</gene>
<comment type="caution">
    <text evidence="5">The sequence shown here is derived from an EMBL/GenBank/DDBJ whole genome shotgun (WGS) entry which is preliminary data.</text>
</comment>
<protein>
    <submittedName>
        <fullName evidence="5">Galactitol-1-phosphate 5-dehydrogenase</fullName>
    </submittedName>
</protein>
<dbReference type="RefSeq" id="WP_131015066.1">
    <property type="nucleotide sequence ID" value="NZ_SIRE01000013.1"/>
</dbReference>
<dbReference type="AlphaFoldDB" id="A0A4Q9DS74"/>
<keyword evidence="3" id="KW-0560">Oxidoreductase</keyword>
<evidence type="ECO:0000256" key="2">
    <source>
        <dbReference type="ARBA" id="ARBA00022833"/>
    </source>
</evidence>
<evidence type="ECO:0000259" key="4">
    <source>
        <dbReference type="SMART" id="SM00829"/>
    </source>
</evidence>
<dbReference type="GO" id="GO:0016491">
    <property type="term" value="F:oxidoreductase activity"/>
    <property type="evidence" value="ECO:0007669"/>
    <property type="project" value="UniProtKB-KW"/>
</dbReference>
<dbReference type="InterPro" id="IPR013149">
    <property type="entry name" value="ADH-like_C"/>
</dbReference>
<dbReference type="GO" id="GO:0046872">
    <property type="term" value="F:metal ion binding"/>
    <property type="evidence" value="ECO:0007669"/>
    <property type="project" value="UniProtKB-KW"/>
</dbReference>
<keyword evidence="2" id="KW-0862">Zinc</keyword>
<dbReference type="InterPro" id="IPR036291">
    <property type="entry name" value="NAD(P)-bd_dom_sf"/>
</dbReference>
<dbReference type="InterPro" id="IPR013154">
    <property type="entry name" value="ADH-like_N"/>
</dbReference>
<reference evidence="5 6" key="1">
    <citation type="submission" date="2019-02" db="EMBL/GenBank/DDBJ databases">
        <title>Paenibacillus sp. nov., isolated from surface-sterilized tissue of Thalictrum simplex L.</title>
        <authorList>
            <person name="Tuo L."/>
        </authorList>
    </citation>
    <scope>NUCLEOTIDE SEQUENCE [LARGE SCALE GENOMIC DNA]</scope>
    <source>
        <strain evidence="5 6">N2SHLJ1</strain>
    </source>
</reference>
<organism evidence="5 6">
    <name type="scientific">Paenibacillus thalictri</name>
    <dbReference type="NCBI Taxonomy" id="2527873"/>
    <lineage>
        <taxon>Bacteria</taxon>
        <taxon>Bacillati</taxon>
        <taxon>Bacillota</taxon>
        <taxon>Bacilli</taxon>
        <taxon>Bacillales</taxon>
        <taxon>Paenibacillaceae</taxon>
        <taxon>Paenibacillus</taxon>
    </lineage>
</organism>
<feature type="domain" description="Enoyl reductase (ER)" evidence="4">
    <location>
        <begin position="8"/>
        <end position="335"/>
    </location>
</feature>
<dbReference type="SMART" id="SM00829">
    <property type="entry name" value="PKS_ER"/>
    <property type="match status" value="1"/>
</dbReference>
<dbReference type="SUPFAM" id="SSF50129">
    <property type="entry name" value="GroES-like"/>
    <property type="match status" value="1"/>
</dbReference>
<dbReference type="InterPro" id="IPR020843">
    <property type="entry name" value="ER"/>
</dbReference>
<keyword evidence="1" id="KW-0479">Metal-binding</keyword>
<evidence type="ECO:0000313" key="6">
    <source>
        <dbReference type="Proteomes" id="UP000293142"/>
    </source>
</evidence>
<sequence length="337" mass="35624">MKAIVYQGPRQLSMEEHEVPQAGPGEAIVKVEAVGICGSELEGYLGHSSVRVPPLVMGHECCGTIVDACGADGAAAANWSAGDKVVVNPLINCGSCDRCLAGKTHLCRHRVLIGIHRPGAFAEYVKVPLQSLLVVPKTLDSSLASLAEPLAVCIHALKLGLRPFGELLIFGAGAIGLLTLQAARNMGAQRILVVDRQEARLGHAAALGADTATPEQLEAKLSELAPGGIDTIIDCVGVTATRQQALQWISPGGIIVLVGLGHDESPLQLNRLIRQEVALFGSYSYTREDFTQAVRLLTGGKISMDRWTGTCRLTEAPDAFHVLAEGSSPFSKIILHP</sequence>
<dbReference type="Pfam" id="PF00107">
    <property type="entry name" value="ADH_zinc_N"/>
    <property type="match status" value="1"/>
</dbReference>